<feature type="compositionally biased region" description="Polar residues" evidence="1">
    <location>
        <begin position="899"/>
        <end position="908"/>
    </location>
</feature>
<gene>
    <name evidence="3" type="ORF">GCM10009688_28270</name>
</gene>
<dbReference type="PANTHER" id="PTHR43179">
    <property type="entry name" value="RHAMNOSYLTRANSFERASE WBBL"/>
    <property type="match status" value="1"/>
</dbReference>
<dbReference type="EMBL" id="BAAALV010000007">
    <property type="protein sequence ID" value="GAA1921592.1"/>
    <property type="molecule type" value="Genomic_DNA"/>
</dbReference>
<reference evidence="4" key="1">
    <citation type="journal article" date="2019" name="Int. J. Syst. Evol. Microbiol.">
        <title>The Global Catalogue of Microorganisms (GCM) 10K type strain sequencing project: providing services to taxonomists for standard genome sequencing and annotation.</title>
        <authorList>
            <consortium name="The Broad Institute Genomics Platform"/>
            <consortium name="The Broad Institute Genome Sequencing Center for Infectious Disease"/>
            <person name="Wu L."/>
            <person name="Ma J."/>
        </authorList>
    </citation>
    <scope>NUCLEOTIDE SEQUENCE [LARGE SCALE GENOMIC DNA]</scope>
    <source>
        <strain evidence="4">JCM 13316</strain>
    </source>
</reference>
<protein>
    <recommendedName>
        <fullName evidence="2">Glycosyltransferase 2-like domain-containing protein</fullName>
    </recommendedName>
</protein>
<keyword evidence="4" id="KW-1185">Reference proteome</keyword>
<dbReference type="RefSeq" id="WP_152228671.1">
    <property type="nucleotide sequence ID" value="NZ_BAAALV010000007.1"/>
</dbReference>
<evidence type="ECO:0000313" key="3">
    <source>
        <dbReference type="EMBL" id="GAA1921592.1"/>
    </source>
</evidence>
<dbReference type="Gene3D" id="3.90.550.10">
    <property type="entry name" value="Spore Coat Polysaccharide Biosynthesis Protein SpsA, Chain A"/>
    <property type="match status" value="2"/>
</dbReference>
<feature type="domain" description="Glycosyltransferase 2-like" evidence="2">
    <location>
        <begin position="634"/>
        <end position="735"/>
    </location>
</feature>
<dbReference type="InterPro" id="IPR029044">
    <property type="entry name" value="Nucleotide-diphossugar_trans"/>
</dbReference>
<evidence type="ECO:0000259" key="2">
    <source>
        <dbReference type="Pfam" id="PF00535"/>
    </source>
</evidence>
<evidence type="ECO:0000256" key="1">
    <source>
        <dbReference type="SAM" id="MobiDB-lite"/>
    </source>
</evidence>
<feature type="region of interest" description="Disordered" evidence="1">
    <location>
        <begin position="884"/>
        <end position="908"/>
    </location>
</feature>
<dbReference type="CDD" id="cd06533">
    <property type="entry name" value="Glyco_transf_WecG_TagA"/>
    <property type="match status" value="1"/>
</dbReference>
<dbReference type="Pfam" id="PF03808">
    <property type="entry name" value="Glyco_tran_WecG"/>
    <property type="match status" value="1"/>
</dbReference>
<dbReference type="Proteomes" id="UP001500784">
    <property type="component" value="Unassembled WGS sequence"/>
</dbReference>
<proteinExistence type="predicted"/>
<dbReference type="SUPFAM" id="SSF53448">
    <property type="entry name" value="Nucleotide-diphospho-sugar transferases"/>
    <property type="match status" value="2"/>
</dbReference>
<evidence type="ECO:0000313" key="4">
    <source>
        <dbReference type="Proteomes" id="UP001500784"/>
    </source>
</evidence>
<comment type="caution">
    <text evidence="3">The sequence shown here is derived from an EMBL/GenBank/DDBJ whole genome shotgun (WGS) entry which is preliminary data.</text>
</comment>
<dbReference type="PANTHER" id="PTHR43179:SF7">
    <property type="entry name" value="RHAMNOSYLTRANSFERASE WBBL"/>
    <property type="match status" value="1"/>
</dbReference>
<name>A0ABP5AUP3_9MICC</name>
<sequence length="908" mass="96591">MVQLGSDPGTAAPARYESNSNRISTELVLAGVRVDLLAAAQALSAITQRAQTASGPPLAVASVNLDHLHYFGSGGRWAGALGGRGRSGPVQWLNLVDGAPVAARASTITGQQWPRLAGSDLINPLLDRCEELGLSVGFLGGAPQTHQRILQILPRLRPKLHIAGCWAPERALLGNPAANLALTAEIARARVDVLVVGLGKPRQELWIAEHGAATGAAVLLAFGAVVDFLAGRIRRAPDWASANSLEWAWRLALEPRRLARRYLLQGPPAYLRLQRPAGEAAPAVPVRDVPPPAAPSPSPVRGCFMPPGGYADVCVLAVTHNNADDIPELLASLRAETDDLAIRVVVADNSSEDSTVSAVSAHSDVLLVETGGNLGYAGGINAAARLAGDAGAVLVLNPDLRVRRGALAAMLERLQQPGTGIVVPLLADEDGSTYHSLRREPSILRALGDALAGRRLSRRPGWLSEIEYDPEAYMYAHPVDWATGAALLVDMPLARRLGDWNESFFLYSEETEYFRRARRSGAQVWFEPAAAMVHRRGGSGQSEDLAALMAVNRVRYAQLHRRRSYVAAFRAAVLLSEVLRTGRAGHRRAVPALLLADRRSRLPRAQHPPDAGTGRDAAERAGTGSSPAPFPQGTVIIPCHNEELVIGQTLDALGPAVAAGTEVIVVCNGCTDGSARQARERAGVRVLELDEASKTAAINAGNAAASFWPRLYLDADIRVRPETLRAIFEALGAGSIAVRPAVEYDLDGAGLLIRSYYRARRNLPAAGQALWGAGAYALSAVAGERLGQLPAVVADDLYVERFFPAEEKSVLDCPPVLVRLPRDVPGLLAVLRRTYRGNAEQGALSSTFRSSAAGVLGSVRGPRSAFDAAVYTAFTLAGRRLAASSRPGSAWERDESTRTGRQQRTVAS</sequence>
<accession>A0ABP5AUP3</accession>
<feature type="domain" description="Glycosyltransferase 2-like" evidence="2">
    <location>
        <begin position="315"/>
        <end position="440"/>
    </location>
</feature>
<dbReference type="Pfam" id="PF00535">
    <property type="entry name" value="Glycos_transf_2"/>
    <property type="match status" value="2"/>
</dbReference>
<feature type="region of interest" description="Disordered" evidence="1">
    <location>
        <begin position="600"/>
        <end position="630"/>
    </location>
</feature>
<organism evidence="3 4">
    <name type="scientific">Arthrobacter gandavensis</name>
    <dbReference type="NCBI Taxonomy" id="169960"/>
    <lineage>
        <taxon>Bacteria</taxon>
        <taxon>Bacillati</taxon>
        <taxon>Actinomycetota</taxon>
        <taxon>Actinomycetes</taxon>
        <taxon>Micrococcales</taxon>
        <taxon>Micrococcaceae</taxon>
        <taxon>Arthrobacter</taxon>
    </lineage>
</organism>
<dbReference type="InterPro" id="IPR004629">
    <property type="entry name" value="WecG_TagA_CpsF"/>
</dbReference>
<dbReference type="InterPro" id="IPR001173">
    <property type="entry name" value="Glyco_trans_2-like"/>
</dbReference>
<dbReference type="NCBIfam" id="TIGR00696">
    <property type="entry name" value="wecG_tagA_cpsF"/>
    <property type="match status" value="1"/>
</dbReference>